<dbReference type="AlphaFoldDB" id="A0A3B0UHZ9"/>
<dbReference type="Pfam" id="PF03692">
    <property type="entry name" value="CxxCxxCC"/>
    <property type="match status" value="1"/>
</dbReference>
<reference evidence="1" key="1">
    <citation type="submission" date="2018-06" db="EMBL/GenBank/DDBJ databases">
        <authorList>
            <person name="Zhirakovskaya E."/>
        </authorList>
    </citation>
    <scope>NUCLEOTIDE SEQUENCE</scope>
</reference>
<evidence type="ECO:0000313" key="1">
    <source>
        <dbReference type="EMBL" id="VAW24957.1"/>
    </source>
</evidence>
<evidence type="ECO:0008006" key="2">
    <source>
        <dbReference type="Google" id="ProtNLM"/>
    </source>
</evidence>
<accession>A0A3B0UHZ9</accession>
<proteinExistence type="predicted"/>
<protein>
    <recommendedName>
        <fullName evidence="2">Fe-S-cluster oxidoreductase</fullName>
    </recommendedName>
</protein>
<sequence length="165" mass="19433">MDNFLKELPELAKEKHFENKKYFAKLKKRTPKKLDLIMQELHDNEFDKTDCLTCGNCCKTTSPIFTDKDIERISKHLKMKVVNFISHYLERDPDDFYVLKTAPCTFLDLNDNTCFIYDVRPKACREYPHTNRKKFIQITNLTLNNTAICPAVYHIVEALKVKLPL</sequence>
<dbReference type="EMBL" id="UOER01000316">
    <property type="protein sequence ID" value="VAW24957.1"/>
    <property type="molecule type" value="Genomic_DNA"/>
</dbReference>
<name>A0A3B0UHZ9_9ZZZZ</name>
<organism evidence="1">
    <name type="scientific">hydrothermal vent metagenome</name>
    <dbReference type="NCBI Taxonomy" id="652676"/>
    <lineage>
        <taxon>unclassified sequences</taxon>
        <taxon>metagenomes</taxon>
        <taxon>ecological metagenomes</taxon>
    </lineage>
</organism>
<dbReference type="PANTHER" id="PTHR35866">
    <property type="entry name" value="PUTATIVE-RELATED"/>
    <property type="match status" value="1"/>
</dbReference>
<gene>
    <name evidence="1" type="ORF">MNBD_BACTEROID04-1297</name>
</gene>
<dbReference type="InterPro" id="IPR005358">
    <property type="entry name" value="Puta_zinc/iron-chelating_dom"/>
</dbReference>
<dbReference type="PANTHER" id="PTHR35866:SF1">
    <property type="entry name" value="YKGJ FAMILY CYSTEINE CLUSTER PROTEIN"/>
    <property type="match status" value="1"/>
</dbReference>